<feature type="compositionally biased region" description="Polar residues" evidence="1">
    <location>
        <begin position="249"/>
        <end position="259"/>
    </location>
</feature>
<reference evidence="2 3" key="1">
    <citation type="submission" date="2019-04" db="EMBL/GenBank/DDBJ databases">
        <title>Chromosome genome assembly for Takifugu flavidus.</title>
        <authorList>
            <person name="Xiao S."/>
        </authorList>
    </citation>
    <scope>NUCLEOTIDE SEQUENCE [LARGE SCALE GENOMIC DNA]</scope>
    <source>
        <strain evidence="2">HTHZ2018</strain>
        <tissue evidence="2">Muscle</tissue>
    </source>
</reference>
<dbReference type="AlphaFoldDB" id="A0A5C6NZR7"/>
<gene>
    <name evidence="2" type="ORF">D4764_17G0008330</name>
</gene>
<evidence type="ECO:0000256" key="1">
    <source>
        <dbReference type="SAM" id="MobiDB-lite"/>
    </source>
</evidence>
<feature type="non-terminal residue" evidence="2">
    <location>
        <position position="1"/>
    </location>
</feature>
<organism evidence="2 3">
    <name type="scientific">Takifugu flavidus</name>
    <name type="common">sansaifugu</name>
    <dbReference type="NCBI Taxonomy" id="433684"/>
    <lineage>
        <taxon>Eukaryota</taxon>
        <taxon>Metazoa</taxon>
        <taxon>Chordata</taxon>
        <taxon>Craniata</taxon>
        <taxon>Vertebrata</taxon>
        <taxon>Euteleostomi</taxon>
        <taxon>Actinopterygii</taxon>
        <taxon>Neopterygii</taxon>
        <taxon>Teleostei</taxon>
        <taxon>Neoteleostei</taxon>
        <taxon>Acanthomorphata</taxon>
        <taxon>Eupercaria</taxon>
        <taxon>Tetraodontiformes</taxon>
        <taxon>Tetradontoidea</taxon>
        <taxon>Tetraodontidae</taxon>
        <taxon>Takifugu</taxon>
    </lineage>
</organism>
<accession>A0A5C6NZR7</accession>
<proteinExistence type="predicted"/>
<keyword evidence="3" id="KW-1185">Reference proteome</keyword>
<name>A0A5C6NZR7_9TELE</name>
<sequence length="259" mass="28437">RDYHPGLPIQRHCPRCPRDVAESSQPRQPYNIQSLKELRADLIHPRGPATEEFFDYLGNFRPRDMRAHLQVPRPYFLTGRRVGGIEEVLETPDGGPEPFRGRPKVVLHGLTELFPCPGLCLGNSRSCTPLGTPVPICFLRSPTGHGFGHCPTTGTNHLAATAPVSRFNNGGKEHGPLGLNVPRLPQDMVKALRRRELKLLLTGTLPGVPSRPSQHIWACQVCPATFPTIGANSPPGGDQLTAPPLSLHPSVQNMRPQIR</sequence>
<comment type="caution">
    <text evidence="2">The sequence shown here is derived from an EMBL/GenBank/DDBJ whole genome shotgun (WGS) entry which is preliminary data.</text>
</comment>
<dbReference type="EMBL" id="RHFK02000009">
    <property type="protein sequence ID" value="TWW71350.1"/>
    <property type="molecule type" value="Genomic_DNA"/>
</dbReference>
<feature type="region of interest" description="Disordered" evidence="1">
    <location>
        <begin position="232"/>
        <end position="259"/>
    </location>
</feature>
<evidence type="ECO:0000313" key="2">
    <source>
        <dbReference type="EMBL" id="TWW71350.1"/>
    </source>
</evidence>
<dbReference type="Proteomes" id="UP000324091">
    <property type="component" value="Chromosome 17"/>
</dbReference>
<evidence type="ECO:0000313" key="3">
    <source>
        <dbReference type="Proteomes" id="UP000324091"/>
    </source>
</evidence>
<protein>
    <submittedName>
        <fullName evidence="2">Uncharacterized protein</fullName>
    </submittedName>
</protein>